<reference evidence="1 2" key="1">
    <citation type="journal article" date="2018" name="Pathog. Dis.">
        <title>Whole-genome sequencing based characterization of antimicrobial resistance in Enterococcus.</title>
        <authorList>
            <person name="Tyson G."/>
        </authorList>
    </citation>
    <scope>NUCLEOTIDE SEQUENCE [LARGE SCALE GENOMIC DNA]</scope>
    <source>
        <strain evidence="1 2">CVM N55263</strain>
    </source>
</reference>
<evidence type="ECO:0008006" key="3">
    <source>
        <dbReference type="Google" id="ProtNLM"/>
    </source>
</evidence>
<dbReference type="Proteomes" id="UP000237934">
    <property type="component" value="Unassembled WGS sequence"/>
</dbReference>
<dbReference type="EMBL" id="PUAP01000022">
    <property type="protein sequence ID" value="PQF23356.1"/>
    <property type="molecule type" value="Genomic_DNA"/>
</dbReference>
<name>A0A2S7RU85_ENTMU</name>
<proteinExistence type="predicted"/>
<accession>A0A2S7RU85</accession>
<comment type="caution">
    <text evidence="1">The sequence shown here is derived from an EMBL/GenBank/DDBJ whole genome shotgun (WGS) entry which is preliminary data.</text>
</comment>
<organism evidence="1 2">
    <name type="scientific">Enterococcus mundtii</name>
    <dbReference type="NCBI Taxonomy" id="53346"/>
    <lineage>
        <taxon>Bacteria</taxon>
        <taxon>Bacillati</taxon>
        <taxon>Bacillota</taxon>
        <taxon>Bacilli</taxon>
        <taxon>Lactobacillales</taxon>
        <taxon>Enterococcaceae</taxon>
        <taxon>Enterococcus</taxon>
    </lineage>
</organism>
<evidence type="ECO:0000313" key="1">
    <source>
        <dbReference type="EMBL" id="PQF23356.1"/>
    </source>
</evidence>
<dbReference type="AlphaFoldDB" id="A0A2S7RU85"/>
<sequence length="86" mass="10481">MSDFLDIDRMTMTEYETRLIAYRLQRLDEQELIHYQAWANRQVTATKKRGKYEVPLFDTFEKFFNKEKLENKILGKDEKIPRFVNS</sequence>
<gene>
    <name evidence="1" type="ORF">CUS89_07245</name>
</gene>
<protein>
    <recommendedName>
        <fullName evidence="3">Phage protein</fullName>
    </recommendedName>
</protein>
<evidence type="ECO:0000313" key="2">
    <source>
        <dbReference type="Proteomes" id="UP000237934"/>
    </source>
</evidence>